<keyword evidence="3" id="KW-1185">Reference proteome</keyword>
<gene>
    <name evidence="2" type="ORF">ALC53_03773</name>
</gene>
<evidence type="ECO:0000313" key="3">
    <source>
        <dbReference type="Proteomes" id="UP000078540"/>
    </source>
</evidence>
<feature type="region of interest" description="Disordered" evidence="1">
    <location>
        <begin position="74"/>
        <end position="109"/>
    </location>
</feature>
<sequence length="158" mass="18013">MRMSETRRIGVERFEGLGKRENEIERKGEGERKKEISLETHRHRRREGRLARKKDSRELRRVGWGRGWNGRWWGREKHGTARRPARIASGGGDSSGPRGGERVGADNATMEGAEVGKMTAEPSVRHVLPLRVGLRFRSVPLANHARCRDIVTPHLPAW</sequence>
<dbReference type="Proteomes" id="UP000078540">
    <property type="component" value="Unassembled WGS sequence"/>
</dbReference>
<feature type="compositionally biased region" description="Basic and acidic residues" evidence="1">
    <location>
        <begin position="1"/>
        <end position="40"/>
    </location>
</feature>
<proteinExistence type="predicted"/>
<accession>A0A195BNM6</accession>
<feature type="compositionally biased region" description="Gly residues" evidence="1">
    <location>
        <begin position="89"/>
        <end position="98"/>
    </location>
</feature>
<organism evidence="2 3">
    <name type="scientific">Atta colombica</name>
    <dbReference type="NCBI Taxonomy" id="520822"/>
    <lineage>
        <taxon>Eukaryota</taxon>
        <taxon>Metazoa</taxon>
        <taxon>Ecdysozoa</taxon>
        <taxon>Arthropoda</taxon>
        <taxon>Hexapoda</taxon>
        <taxon>Insecta</taxon>
        <taxon>Pterygota</taxon>
        <taxon>Neoptera</taxon>
        <taxon>Endopterygota</taxon>
        <taxon>Hymenoptera</taxon>
        <taxon>Apocrita</taxon>
        <taxon>Aculeata</taxon>
        <taxon>Formicoidea</taxon>
        <taxon>Formicidae</taxon>
        <taxon>Myrmicinae</taxon>
        <taxon>Atta</taxon>
    </lineage>
</organism>
<dbReference type="AlphaFoldDB" id="A0A195BNM6"/>
<feature type="region of interest" description="Disordered" evidence="1">
    <location>
        <begin position="1"/>
        <end position="56"/>
    </location>
</feature>
<dbReference type="EMBL" id="KQ976438">
    <property type="protein sequence ID" value="KYM86850.1"/>
    <property type="molecule type" value="Genomic_DNA"/>
</dbReference>
<protein>
    <submittedName>
        <fullName evidence="2">Uncharacterized protein</fullName>
    </submittedName>
</protein>
<reference evidence="2 3" key="1">
    <citation type="submission" date="2015-09" db="EMBL/GenBank/DDBJ databases">
        <title>Atta colombica WGS genome.</title>
        <authorList>
            <person name="Nygaard S."/>
            <person name="Hu H."/>
            <person name="Boomsma J."/>
            <person name="Zhang G."/>
        </authorList>
    </citation>
    <scope>NUCLEOTIDE SEQUENCE [LARGE SCALE GENOMIC DNA]</scope>
    <source>
        <strain evidence="2">Treedump-2</strain>
        <tissue evidence="2">Whole body</tissue>
    </source>
</reference>
<name>A0A195BNM6_9HYME</name>
<evidence type="ECO:0000256" key="1">
    <source>
        <dbReference type="SAM" id="MobiDB-lite"/>
    </source>
</evidence>
<evidence type="ECO:0000313" key="2">
    <source>
        <dbReference type="EMBL" id="KYM86850.1"/>
    </source>
</evidence>